<evidence type="ECO:0000313" key="2">
    <source>
        <dbReference type="EMBL" id="EKE68312.1"/>
    </source>
</evidence>
<dbReference type="STRING" id="1208323.B30_18237"/>
<dbReference type="Pfam" id="PF00561">
    <property type="entry name" value="Abhydrolase_1"/>
    <property type="match status" value="1"/>
</dbReference>
<dbReference type="AlphaFoldDB" id="K2J0I4"/>
<dbReference type="InterPro" id="IPR029058">
    <property type="entry name" value="AB_hydrolase_fold"/>
</dbReference>
<name>K2J0I4_9RHOB</name>
<dbReference type="Gene3D" id="3.40.50.1820">
    <property type="entry name" value="alpha/beta hydrolase"/>
    <property type="match status" value="1"/>
</dbReference>
<evidence type="ECO:0000313" key="3">
    <source>
        <dbReference type="Proteomes" id="UP000006762"/>
    </source>
</evidence>
<dbReference type="InterPro" id="IPR050266">
    <property type="entry name" value="AB_hydrolase_sf"/>
</dbReference>
<dbReference type="PANTHER" id="PTHR43798">
    <property type="entry name" value="MONOACYLGLYCEROL LIPASE"/>
    <property type="match status" value="1"/>
</dbReference>
<dbReference type="OrthoDB" id="9808398at2"/>
<feature type="domain" description="AB hydrolase-1" evidence="1">
    <location>
        <begin position="20"/>
        <end position="222"/>
    </location>
</feature>
<dbReference type="SUPFAM" id="SSF53474">
    <property type="entry name" value="alpha/beta-Hydrolases"/>
    <property type="match status" value="1"/>
</dbReference>
<keyword evidence="3" id="KW-1185">Reference proteome</keyword>
<dbReference type="InterPro" id="IPR000073">
    <property type="entry name" value="AB_hydrolase_1"/>
</dbReference>
<proteinExistence type="predicted"/>
<gene>
    <name evidence="2" type="ORF">B30_18237</name>
</gene>
<keyword evidence="2" id="KW-0378">Hydrolase</keyword>
<dbReference type="EMBL" id="AMRK01000014">
    <property type="protein sequence ID" value="EKE68312.1"/>
    <property type="molecule type" value="Genomic_DNA"/>
</dbReference>
<dbReference type="GO" id="GO:0016787">
    <property type="term" value="F:hydrolase activity"/>
    <property type="evidence" value="ECO:0007669"/>
    <property type="project" value="UniProtKB-KW"/>
</dbReference>
<dbReference type="PATRIC" id="fig|1208323.3.peg.3767"/>
<comment type="caution">
    <text evidence="2">The sequence shown here is derived from an EMBL/GenBank/DDBJ whole genome shotgun (WGS) entry which is preliminary data.</text>
</comment>
<sequence>MNTAPSLTLAYEAAPDTGLPPLLLVHGLLVGRDIWAPNSGLSRQFRLVRVDLPGHGQSPIPQAPEQAQPGAIVAALERLRKSLGIAQWHLCGQSFGAGIVLRCALDHPDACKGLIFTNANAALRGPESEAQLEVRRGLIAELRAGGQSALRKLPYHPAHARRFPPGLRQRLSDHADNISPEGLALLMQEALPRLSVRDRLDALSVPTLLINGLYEKKFQPSRDWLAETHPKIAITDLPGGHSVNVDCAEAFDTTVKAFLRKHM</sequence>
<dbReference type="eggNOG" id="COG2267">
    <property type="taxonomic scope" value="Bacteria"/>
</dbReference>
<dbReference type="RefSeq" id="WP_009573666.1">
    <property type="nucleotide sequence ID" value="NZ_AMRK01000014.1"/>
</dbReference>
<accession>K2J0I4</accession>
<dbReference type="Proteomes" id="UP000006762">
    <property type="component" value="Unassembled WGS sequence"/>
</dbReference>
<organism evidence="2 3">
    <name type="scientific">Celeribacter baekdonensis B30</name>
    <dbReference type="NCBI Taxonomy" id="1208323"/>
    <lineage>
        <taxon>Bacteria</taxon>
        <taxon>Pseudomonadati</taxon>
        <taxon>Pseudomonadota</taxon>
        <taxon>Alphaproteobacteria</taxon>
        <taxon>Rhodobacterales</taxon>
        <taxon>Roseobacteraceae</taxon>
        <taxon>Celeribacter</taxon>
    </lineage>
</organism>
<evidence type="ECO:0000259" key="1">
    <source>
        <dbReference type="Pfam" id="PF00561"/>
    </source>
</evidence>
<protein>
    <submittedName>
        <fullName evidence="2">Alpha/beta hydrolase fold protein</fullName>
    </submittedName>
</protein>
<dbReference type="PRINTS" id="PR00111">
    <property type="entry name" value="ABHYDROLASE"/>
</dbReference>
<reference evidence="2 3" key="1">
    <citation type="submission" date="2012-09" db="EMBL/GenBank/DDBJ databases">
        <title>Celeribacter baekdonensis B30 Genome Sequencing.</title>
        <authorList>
            <person name="Wang W."/>
        </authorList>
    </citation>
    <scope>NUCLEOTIDE SEQUENCE [LARGE SCALE GENOMIC DNA]</scope>
    <source>
        <strain evidence="2 3">B30</strain>
    </source>
</reference>